<comment type="caution">
    <text evidence="6">The sequence shown here is derived from an EMBL/GenBank/DDBJ whole genome shotgun (WGS) entry which is preliminary data.</text>
</comment>
<dbReference type="PROSITE" id="PS50943">
    <property type="entry name" value="HTH_CROC1"/>
    <property type="match status" value="1"/>
</dbReference>
<dbReference type="Gene3D" id="1.20.120.1810">
    <property type="match status" value="1"/>
</dbReference>
<sequence length="270" mass="29977">MGIAEEQSLLTVEDETRLARVIEAGVLAEHAMDEGHHPSGAMRAELGQLVVEGRRAHDEFFTANLPLVRALVHRWAGRTNLPWDDLFQEGCLALAEAVMRWDNARGTRFSTLAWGMINRALAASALVRCGELDSSHHRARLSFEIRRTWASMEAELGRIVSASEVAGRMGRGMSLVHTVASEARTIPLTHELAEQLAESHPDRPSAESSPPWWMDRLPRDERVVLCGRFGLGEPAVSRAALAERLGISRSTVTRIERRGLNHARHLLIPD</sequence>
<reference evidence="6 7" key="1">
    <citation type="submission" date="2020-02" db="EMBL/GenBank/DDBJ databases">
        <title>Sequencing the genomes of 1000 actinobacteria strains.</title>
        <authorList>
            <person name="Klenk H.-P."/>
        </authorList>
    </citation>
    <scope>NUCLEOTIDE SEQUENCE [LARGE SCALE GENOMIC DNA]</scope>
    <source>
        <strain evidence="6 7">DSM 19609</strain>
    </source>
</reference>
<evidence type="ECO:0000313" key="6">
    <source>
        <dbReference type="EMBL" id="NIH56173.1"/>
    </source>
</evidence>
<keyword evidence="2" id="KW-0731">Sigma factor</keyword>
<dbReference type="InterPro" id="IPR050239">
    <property type="entry name" value="Sigma-70_RNA_pol_init_factors"/>
</dbReference>
<evidence type="ECO:0000256" key="3">
    <source>
        <dbReference type="ARBA" id="ARBA00023125"/>
    </source>
</evidence>
<keyword evidence="7" id="KW-1185">Reference proteome</keyword>
<accession>A0ABX0SCP9</accession>
<keyword evidence="4" id="KW-0804">Transcription</keyword>
<dbReference type="InterPro" id="IPR001387">
    <property type="entry name" value="Cro/C1-type_HTH"/>
</dbReference>
<dbReference type="EMBL" id="JAAMOZ010000001">
    <property type="protein sequence ID" value="NIH56173.1"/>
    <property type="molecule type" value="Genomic_DNA"/>
</dbReference>
<dbReference type="Proteomes" id="UP000749311">
    <property type="component" value="Unassembled WGS sequence"/>
</dbReference>
<evidence type="ECO:0000256" key="2">
    <source>
        <dbReference type="ARBA" id="ARBA00023082"/>
    </source>
</evidence>
<dbReference type="SUPFAM" id="SSF88946">
    <property type="entry name" value="Sigma2 domain of RNA polymerase sigma factors"/>
    <property type="match status" value="1"/>
</dbReference>
<dbReference type="PANTHER" id="PTHR30603">
    <property type="entry name" value="RNA POLYMERASE SIGMA FACTOR RPO"/>
    <property type="match status" value="1"/>
</dbReference>
<dbReference type="Pfam" id="PF04542">
    <property type="entry name" value="Sigma70_r2"/>
    <property type="match status" value="1"/>
</dbReference>
<keyword evidence="1" id="KW-0805">Transcription regulation</keyword>
<evidence type="ECO:0000313" key="7">
    <source>
        <dbReference type="Proteomes" id="UP000749311"/>
    </source>
</evidence>
<dbReference type="PANTHER" id="PTHR30603:SF47">
    <property type="entry name" value="RNA POLYMERASE SIGMA FACTOR SIGD, CHLOROPLASTIC"/>
    <property type="match status" value="1"/>
</dbReference>
<dbReference type="RefSeq" id="WP_167165074.1">
    <property type="nucleotide sequence ID" value="NZ_BAAAOO010000002.1"/>
</dbReference>
<dbReference type="InterPro" id="IPR013324">
    <property type="entry name" value="RNA_pol_sigma_r3/r4-like"/>
</dbReference>
<dbReference type="NCBIfam" id="TIGR02937">
    <property type="entry name" value="sigma70-ECF"/>
    <property type="match status" value="1"/>
</dbReference>
<feature type="domain" description="HTH cro/C1-type" evidence="5">
    <location>
        <begin position="237"/>
        <end position="257"/>
    </location>
</feature>
<keyword evidence="3" id="KW-0238">DNA-binding</keyword>
<name>A0ABX0SCP9_9ACTN</name>
<evidence type="ECO:0000256" key="1">
    <source>
        <dbReference type="ARBA" id="ARBA00023015"/>
    </source>
</evidence>
<dbReference type="InterPro" id="IPR036388">
    <property type="entry name" value="WH-like_DNA-bd_sf"/>
</dbReference>
<evidence type="ECO:0000259" key="5">
    <source>
        <dbReference type="PROSITE" id="PS50943"/>
    </source>
</evidence>
<dbReference type="InterPro" id="IPR014284">
    <property type="entry name" value="RNA_pol_sigma-70_dom"/>
</dbReference>
<dbReference type="InterPro" id="IPR013325">
    <property type="entry name" value="RNA_pol_sigma_r2"/>
</dbReference>
<dbReference type="Gene3D" id="1.10.10.10">
    <property type="entry name" value="Winged helix-like DNA-binding domain superfamily/Winged helix DNA-binding domain"/>
    <property type="match status" value="1"/>
</dbReference>
<dbReference type="SUPFAM" id="SSF88659">
    <property type="entry name" value="Sigma3 and sigma4 domains of RNA polymerase sigma factors"/>
    <property type="match status" value="1"/>
</dbReference>
<gene>
    <name evidence="6" type="ORF">FB473_000818</name>
</gene>
<dbReference type="InterPro" id="IPR007630">
    <property type="entry name" value="RNA_pol_sigma70_r4"/>
</dbReference>
<dbReference type="Pfam" id="PF04545">
    <property type="entry name" value="Sigma70_r4"/>
    <property type="match status" value="1"/>
</dbReference>
<evidence type="ECO:0000256" key="4">
    <source>
        <dbReference type="ARBA" id="ARBA00023163"/>
    </source>
</evidence>
<dbReference type="InterPro" id="IPR007627">
    <property type="entry name" value="RNA_pol_sigma70_r2"/>
</dbReference>
<protein>
    <submittedName>
        <fullName evidence="6">RNA polymerase sigma factor (Sigma-70 family)</fullName>
    </submittedName>
</protein>
<organism evidence="6 7">
    <name type="scientific">Brooklawnia cerclae</name>
    <dbReference type="NCBI Taxonomy" id="349934"/>
    <lineage>
        <taxon>Bacteria</taxon>
        <taxon>Bacillati</taxon>
        <taxon>Actinomycetota</taxon>
        <taxon>Actinomycetes</taxon>
        <taxon>Propionibacteriales</taxon>
        <taxon>Propionibacteriaceae</taxon>
        <taxon>Brooklawnia</taxon>
    </lineage>
</organism>
<proteinExistence type="predicted"/>